<dbReference type="GO" id="GO:0005737">
    <property type="term" value="C:cytoplasm"/>
    <property type="evidence" value="ECO:0007669"/>
    <property type="project" value="UniProtKB-SubCell"/>
</dbReference>
<dbReference type="Gene3D" id="3.10.20.340">
    <property type="entry name" value="ArgJ beta chain, C-terminal domain"/>
    <property type="match status" value="1"/>
</dbReference>
<evidence type="ECO:0000256" key="8">
    <source>
        <dbReference type="HAMAP-Rule" id="MF_01106"/>
    </source>
</evidence>
<dbReference type="AlphaFoldDB" id="A0A927IZ99"/>
<reference evidence="9" key="2">
    <citation type="submission" date="2020-09" db="EMBL/GenBank/DDBJ databases">
        <authorList>
            <person name="Yu Y."/>
        </authorList>
    </citation>
    <scope>NUCLEOTIDE SEQUENCE</scope>
    <source>
        <strain evidence="9">KCTC 49039</strain>
    </source>
</reference>
<comment type="catalytic activity">
    <reaction evidence="8">
        <text>L-glutamate + acetyl-CoA = N-acetyl-L-glutamate + CoA + H(+)</text>
        <dbReference type="Rhea" id="RHEA:24292"/>
        <dbReference type="ChEBI" id="CHEBI:15378"/>
        <dbReference type="ChEBI" id="CHEBI:29985"/>
        <dbReference type="ChEBI" id="CHEBI:44337"/>
        <dbReference type="ChEBI" id="CHEBI:57287"/>
        <dbReference type="ChEBI" id="CHEBI:57288"/>
        <dbReference type="EC" id="2.3.1.1"/>
    </reaction>
</comment>
<comment type="subunit">
    <text evidence="3 8">Heterotetramer of two alpha and two beta chains.</text>
</comment>
<dbReference type="NCBIfam" id="TIGR00120">
    <property type="entry name" value="ArgJ"/>
    <property type="match status" value="1"/>
</dbReference>
<comment type="pathway">
    <text evidence="8">Amino-acid biosynthesis; L-arginine biosynthesis; L-ornithine and N-acetyl-L-glutamate from L-glutamate and N(2)-acetyl-L-ornithine (cyclic): step 1/1.</text>
</comment>
<evidence type="ECO:0000256" key="7">
    <source>
        <dbReference type="ARBA" id="ARBA00023315"/>
    </source>
</evidence>
<protein>
    <recommendedName>
        <fullName evidence="8">Arginine biosynthesis bifunctional protein ArgJ</fullName>
    </recommendedName>
    <domain>
        <recommendedName>
            <fullName evidence="8">Glutamate N-acetyltransferase</fullName>
            <ecNumber evidence="8">2.3.1.35</ecNumber>
        </recommendedName>
        <alternativeName>
            <fullName evidence="8">Ornithine acetyltransferase</fullName>
            <shortName evidence="8">OATase</shortName>
        </alternativeName>
        <alternativeName>
            <fullName evidence="8">Ornithine transacetylase</fullName>
        </alternativeName>
    </domain>
    <domain>
        <recommendedName>
            <fullName evidence="8">Amino-acid acetyltransferase</fullName>
            <ecNumber evidence="8">2.3.1.1</ecNumber>
        </recommendedName>
        <alternativeName>
            <fullName evidence="8">N-acetylglutamate synthase</fullName>
            <shortName evidence="8">AGSase</shortName>
        </alternativeName>
    </domain>
    <component>
        <recommendedName>
            <fullName evidence="8">Arginine biosynthesis bifunctional protein ArgJ alpha chain</fullName>
        </recommendedName>
    </component>
    <component>
        <recommendedName>
            <fullName evidence="8">Arginine biosynthesis bifunctional protein ArgJ beta chain</fullName>
        </recommendedName>
    </component>
</protein>
<keyword evidence="8" id="KW-0055">Arginine biosynthesis</keyword>
<comment type="catalytic activity">
    <reaction evidence="8">
        <text>N(2)-acetyl-L-ornithine + L-glutamate = N-acetyl-L-glutamate + L-ornithine</text>
        <dbReference type="Rhea" id="RHEA:15349"/>
        <dbReference type="ChEBI" id="CHEBI:29985"/>
        <dbReference type="ChEBI" id="CHEBI:44337"/>
        <dbReference type="ChEBI" id="CHEBI:46911"/>
        <dbReference type="ChEBI" id="CHEBI:57805"/>
        <dbReference type="EC" id="2.3.1.35"/>
    </reaction>
</comment>
<dbReference type="Pfam" id="PF01960">
    <property type="entry name" value="ArgJ"/>
    <property type="match status" value="1"/>
</dbReference>
<dbReference type="GO" id="GO:0006592">
    <property type="term" value="P:ornithine biosynthetic process"/>
    <property type="evidence" value="ECO:0007669"/>
    <property type="project" value="TreeGrafter"/>
</dbReference>
<accession>A0A927IZ99</accession>
<evidence type="ECO:0000313" key="9">
    <source>
        <dbReference type="EMBL" id="MBD8079146.1"/>
    </source>
</evidence>
<feature type="site" description="Involved in the stabilization of negative charge on the oxyanion by the formation of the oxyanion hole" evidence="8">
    <location>
        <position position="110"/>
    </location>
</feature>
<dbReference type="RefSeq" id="WP_191828742.1">
    <property type="nucleotide sequence ID" value="NZ_JACYHB010000006.1"/>
</dbReference>
<dbReference type="GO" id="GO:0006526">
    <property type="term" value="P:L-arginine biosynthetic process"/>
    <property type="evidence" value="ECO:0007669"/>
    <property type="project" value="UniProtKB-UniRule"/>
</dbReference>
<comment type="function">
    <text evidence="8">Catalyzes two activities which are involved in the cyclic version of arginine biosynthesis: the synthesis of N-acetylglutamate from glutamate and acetyl-CoA as the acetyl donor, and of ornithine by transacetylation between N(2)-acetylornithine and glutamate.</text>
</comment>
<feature type="binding site" evidence="8">
    <location>
        <position position="398"/>
    </location>
    <ligand>
        <name>substrate</name>
    </ligand>
</feature>
<gene>
    <name evidence="8 9" type="primary">argJ</name>
    <name evidence="9" type="ORF">IF651_08795</name>
</gene>
<dbReference type="InterPro" id="IPR042195">
    <property type="entry name" value="ArgJ_beta_C"/>
</dbReference>
<dbReference type="NCBIfam" id="NF003802">
    <property type="entry name" value="PRK05388.1"/>
    <property type="match status" value="1"/>
</dbReference>
<dbReference type="HAMAP" id="MF_01106">
    <property type="entry name" value="ArgJ"/>
    <property type="match status" value="1"/>
</dbReference>
<feature type="binding site" evidence="8">
    <location>
        <position position="195"/>
    </location>
    <ligand>
        <name>substrate</name>
    </ligand>
</feature>
<dbReference type="PANTHER" id="PTHR23100:SF0">
    <property type="entry name" value="ARGININE BIOSYNTHESIS BIFUNCTIONAL PROTEIN ARGJ, MITOCHONDRIAL"/>
    <property type="match status" value="1"/>
</dbReference>
<keyword evidence="8" id="KW-0028">Amino-acid biosynthesis</keyword>
<feature type="site" description="Cleavage; by autolysis" evidence="8">
    <location>
        <begin position="194"/>
        <end position="195"/>
    </location>
</feature>
<keyword evidence="4 8" id="KW-0963">Cytoplasm</keyword>
<dbReference type="Gene3D" id="3.60.70.12">
    <property type="entry name" value="L-amino peptidase D-ALA esterase/amidase"/>
    <property type="match status" value="1"/>
</dbReference>
<reference evidence="9" key="1">
    <citation type="journal article" date="2018" name="Curr. Microbiol.">
        <title>Cellulosimicrobium arenosum sp. nov., Isolated from Marine Sediment Sand.</title>
        <authorList>
            <person name="Oh M."/>
            <person name="Kim J.H."/>
            <person name="Yoon J.H."/>
            <person name="Schumann P."/>
            <person name="Kim W."/>
        </authorList>
    </citation>
    <scope>NUCLEOTIDE SEQUENCE</scope>
    <source>
        <strain evidence="9">KCTC 49039</strain>
    </source>
</reference>
<keyword evidence="5 8" id="KW-0808">Transferase</keyword>
<dbReference type="InterPro" id="IPR002813">
    <property type="entry name" value="Arg_biosynth_ArgJ"/>
</dbReference>
<dbReference type="InterPro" id="IPR016117">
    <property type="entry name" value="ArgJ-like_dom_sf"/>
</dbReference>
<evidence type="ECO:0000256" key="4">
    <source>
        <dbReference type="ARBA" id="ARBA00022490"/>
    </source>
</evidence>
<dbReference type="Proteomes" id="UP000610846">
    <property type="component" value="Unassembled WGS sequence"/>
</dbReference>
<dbReference type="SUPFAM" id="SSF56266">
    <property type="entry name" value="DmpA/ArgJ-like"/>
    <property type="match status" value="1"/>
</dbReference>
<keyword evidence="8" id="KW-0511">Multifunctional enzyme</keyword>
<feature type="binding site" evidence="8">
    <location>
        <position position="275"/>
    </location>
    <ligand>
        <name>substrate</name>
    </ligand>
</feature>
<evidence type="ECO:0000256" key="1">
    <source>
        <dbReference type="ARBA" id="ARBA00004496"/>
    </source>
</evidence>
<evidence type="ECO:0000256" key="2">
    <source>
        <dbReference type="ARBA" id="ARBA00006774"/>
    </source>
</evidence>
<dbReference type="EMBL" id="JACYHB010000006">
    <property type="protein sequence ID" value="MBD8079146.1"/>
    <property type="molecule type" value="Genomic_DNA"/>
</dbReference>
<dbReference type="EC" id="2.3.1.35" evidence="8"/>
<feature type="binding site" evidence="8">
    <location>
        <position position="184"/>
    </location>
    <ligand>
        <name>substrate</name>
    </ligand>
</feature>
<keyword evidence="10" id="KW-1185">Reference proteome</keyword>
<feature type="binding site" evidence="8">
    <location>
        <position position="403"/>
    </location>
    <ligand>
        <name>substrate</name>
    </ligand>
</feature>
<keyword evidence="6 8" id="KW-0068">Autocatalytic cleavage</keyword>
<comment type="caution">
    <text evidence="9">The sequence shown here is derived from an EMBL/GenBank/DDBJ whole genome shotgun (WGS) entry which is preliminary data.</text>
</comment>
<evidence type="ECO:0000256" key="3">
    <source>
        <dbReference type="ARBA" id="ARBA00011475"/>
    </source>
</evidence>
<dbReference type="GO" id="GO:0004042">
    <property type="term" value="F:L-glutamate N-acetyltransferase activity"/>
    <property type="evidence" value="ECO:0007669"/>
    <property type="project" value="UniProtKB-UniRule"/>
</dbReference>
<dbReference type="FunFam" id="3.10.20.340:FF:000003">
    <property type="entry name" value="Arginine biosynthesis bifunctional protein ArgJ"/>
    <property type="match status" value="1"/>
</dbReference>
<dbReference type="CDD" id="cd02152">
    <property type="entry name" value="OAT"/>
    <property type="match status" value="1"/>
</dbReference>
<keyword evidence="7 8" id="KW-0012">Acyltransferase</keyword>
<comment type="similarity">
    <text evidence="2 8">Belongs to the ArgJ family.</text>
</comment>
<feature type="chain" id="PRO_5038202621" description="Arginine biosynthesis bifunctional protein ArgJ alpha chain" evidence="8">
    <location>
        <begin position="1"/>
        <end position="194"/>
    </location>
</feature>
<proteinExistence type="inferred from homology"/>
<dbReference type="GO" id="GO:0004358">
    <property type="term" value="F:L-glutamate N-acetyltransferase activity, acting on acetyl-L-ornithine as donor"/>
    <property type="evidence" value="ECO:0007669"/>
    <property type="project" value="UniProtKB-UniRule"/>
</dbReference>
<comment type="subcellular location">
    <subcellularLocation>
        <location evidence="1 8">Cytoplasm</location>
    </subcellularLocation>
</comment>
<dbReference type="EC" id="2.3.1.1" evidence="8"/>
<dbReference type="PANTHER" id="PTHR23100">
    <property type="entry name" value="ARGININE BIOSYNTHESIS BIFUNCTIONAL PROTEIN ARGJ"/>
    <property type="match status" value="1"/>
</dbReference>
<feature type="site" description="Involved in the stabilization of negative charge on the oxyanion by the formation of the oxyanion hole" evidence="8">
    <location>
        <position position="109"/>
    </location>
</feature>
<sequence length="403" mass="40306">MTVTSPRGFRASGVAAGLKSTGAKDVALVVNDGPLDVAAAVFTSNRVFAAPVAWSRQAVSDGRASAVVLNSGGANACTGTEGFADTHRTAEHVADTLSTSAGDVLVCSTGLIGLRLPMTELLAGVDAAASALDDPSSATRGGEDAALAIMTTDTVAKTVHVEREASDPASPDGATTWSVGGMAKGAGMLAPGLATMLCVLTTDAVVDATAAGAALRAATRTTLDRVDSDGCMSTNDTVILLASGASGVAVGTEELTGVLTEACGSLARQLVADAEGASHDVAVTVVGASSEDAAVAVARAVTRSNLFKAAIFGNDPNWGRIVSAVGTVPEDVAPYDALALDVTVNGVQVCRAGGVGEPRELVDLAAAREVLVEIDLHAGSATATVWTNDLTHDYVHENSAYSS</sequence>
<evidence type="ECO:0000256" key="6">
    <source>
        <dbReference type="ARBA" id="ARBA00022813"/>
    </source>
</evidence>
<feature type="active site" description="Nucleophile" evidence="8">
    <location>
        <position position="195"/>
    </location>
</feature>
<evidence type="ECO:0000313" key="10">
    <source>
        <dbReference type="Proteomes" id="UP000610846"/>
    </source>
</evidence>
<comment type="pathway">
    <text evidence="8">Amino-acid biosynthesis; L-arginine biosynthesis; N(2)-acetyl-L-ornithine from L-glutamate: step 1/4.</text>
</comment>
<feature type="binding site" evidence="8">
    <location>
        <position position="151"/>
    </location>
    <ligand>
        <name>substrate</name>
    </ligand>
</feature>
<evidence type="ECO:0000256" key="5">
    <source>
        <dbReference type="ARBA" id="ARBA00022679"/>
    </source>
</evidence>
<feature type="chain" id="PRO_5038202620" description="Arginine biosynthesis bifunctional protein ArgJ beta chain" evidence="8">
    <location>
        <begin position="195"/>
        <end position="403"/>
    </location>
</feature>
<name>A0A927IZ99_9MICO</name>
<organism evidence="9 10">
    <name type="scientific">Cellulosimicrobium arenosum</name>
    <dbReference type="NCBI Taxonomy" id="2708133"/>
    <lineage>
        <taxon>Bacteria</taxon>
        <taxon>Bacillati</taxon>
        <taxon>Actinomycetota</taxon>
        <taxon>Actinomycetes</taxon>
        <taxon>Micrococcales</taxon>
        <taxon>Promicromonosporaceae</taxon>
        <taxon>Cellulosimicrobium</taxon>
    </lineage>
</organism>